<evidence type="ECO:0000313" key="3">
    <source>
        <dbReference type="Proteomes" id="UP000007519"/>
    </source>
</evidence>
<dbReference type="Gene3D" id="3.90.930.1">
    <property type="match status" value="1"/>
</dbReference>
<keyword evidence="1" id="KW-0732">Signal</keyword>
<dbReference type="eggNOG" id="COG2849">
    <property type="taxonomic scope" value="Bacteria"/>
</dbReference>
<dbReference type="OrthoDB" id="959177at2"/>
<accession>H6L2P7</accession>
<dbReference type="STRING" id="984262.SGRA_2073"/>
<dbReference type="HOGENOM" id="CLU_990049_0_0_10"/>
<gene>
    <name evidence="2" type="ordered locus">SGRA_2073</name>
</gene>
<dbReference type="KEGG" id="sgn:SGRA_2073"/>
<dbReference type="AlphaFoldDB" id="H6L2P7"/>
<dbReference type="PROSITE" id="PS51257">
    <property type="entry name" value="PROKAR_LIPOPROTEIN"/>
    <property type="match status" value="1"/>
</dbReference>
<protein>
    <submittedName>
        <fullName evidence="2">Uncharacterized protein</fullName>
    </submittedName>
</protein>
<feature type="signal peptide" evidence="1">
    <location>
        <begin position="1"/>
        <end position="22"/>
    </location>
</feature>
<sequence length="282" mass="32230">MRAFYILLPILAISLASSSCIFSDLFGAGKQEFVADTVVAVPSIKDIRVQFLLTDTTNDVVRYWSDRSGRPIYQRSEESFIGQKRDGFQREWNEDGILILEAQWNKGLPIEYRIERYDDGSLKRKVLYNSQKGYARYEVNFHPNGRLKTDTILYNEGVKEGKINYYDTAGVLVEQHIFADNELVGIEIFRAEFENVFNKVAYLERSLVQDSIDAIRQDSVFRAVLGDVDPAAAKAGAGIAWKNDYNELENLRYLEGLMNPEKRLADSARADSLRNINSKDEK</sequence>
<dbReference type="EMBL" id="CP002831">
    <property type="protein sequence ID" value="AFC24804.1"/>
    <property type="molecule type" value="Genomic_DNA"/>
</dbReference>
<organism evidence="2 3">
    <name type="scientific">Saprospira grandis (strain Lewin)</name>
    <dbReference type="NCBI Taxonomy" id="984262"/>
    <lineage>
        <taxon>Bacteria</taxon>
        <taxon>Pseudomonadati</taxon>
        <taxon>Bacteroidota</taxon>
        <taxon>Saprospiria</taxon>
        <taxon>Saprospirales</taxon>
        <taxon>Saprospiraceae</taxon>
        <taxon>Saprospira</taxon>
    </lineage>
</organism>
<dbReference type="Proteomes" id="UP000007519">
    <property type="component" value="Chromosome"/>
</dbReference>
<feature type="chain" id="PRO_5003604765" evidence="1">
    <location>
        <begin position="23"/>
        <end position="282"/>
    </location>
</feature>
<name>H6L2P7_SAPGL</name>
<keyword evidence="3" id="KW-1185">Reference proteome</keyword>
<evidence type="ECO:0000313" key="2">
    <source>
        <dbReference type="EMBL" id="AFC24804.1"/>
    </source>
</evidence>
<dbReference type="SUPFAM" id="SSF82185">
    <property type="entry name" value="Histone H3 K4-specific methyltransferase SET7/9 N-terminal domain"/>
    <property type="match status" value="1"/>
</dbReference>
<evidence type="ECO:0000256" key="1">
    <source>
        <dbReference type="SAM" id="SignalP"/>
    </source>
</evidence>
<proteinExistence type="predicted"/>
<dbReference type="RefSeq" id="WP_015692423.1">
    <property type="nucleotide sequence ID" value="NC_016940.1"/>
</dbReference>
<reference evidence="2 3" key="1">
    <citation type="journal article" date="2012" name="Stand. Genomic Sci.">
        <title>Complete genome sequencing and analysis of Saprospira grandis str. Lewin, a predatory marine bacterium.</title>
        <authorList>
            <person name="Saw J.H."/>
            <person name="Yuryev A."/>
            <person name="Kanbe M."/>
            <person name="Hou S."/>
            <person name="Young A.G."/>
            <person name="Aizawa S."/>
            <person name="Alam M."/>
        </authorList>
    </citation>
    <scope>NUCLEOTIDE SEQUENCE [LARGE SCALE GENOMIC DNA]</scope>
    <source>
        <strain evidence="2 3">Lewin</strain>
    </source>
</reference>